<protein>
    <submittedName>
        <fullName evidence="3">Uncharacterized protein</fullName>
    </submittedName>
</protein>
<proteinExistence type="predicted"/>
<feature type="transmembrane region" description="Helical" evidence="2">
    <location>
        <begin position="20"/>
        <end position="38"/>
    </location>
</feature>
<feature type="coiled-coil region" evidence="1">
    <location>
        <begin position="276"/>
        <end position="343"/>
    </location>
</feature>
<sequence length="412" mass="47513">MSDRDSDSPFADPPNNRLVWIVPSVLLHLVVLVVWLLLPDEAPRERPDRELTINSRQAQQLQQHVEDANLKVLRAQVEELQTIKLAMSEIRDRKMAQLREFEKRMVVNAPRESFELFTRLLSSQSDALAAHKKLLELRSSSEQLTETLQPSLKIETAKELIPQLQELQQIWADGLEQTRILTRETAQALAMMNTAENQLAWLRDESVADEFAQLRKLMESAQYRNQQVVYTVKKGFSGNPSKHLNDLLQRHDQFLEWLQTYNLDLVEGPKKVEGDRQAKRDEMERYQQQLHDFKLKRDQLIADQKALPQDASKTQRAALTTQLNKLRENQRKTESHLKNAERSLKGIRDFRPNKSRQDQLKRVRGIIDGIFASAPDVDKMQAALETQVAVIQAMQALLEALPKQVKESEGAL</sequence>
<keyword evidence="2" id="KW-0472">Membrane</keyword>
<dbReference type="Proteomes" id="UP001225316">
    <property type="component" value="Unassembled WGS sequence"/>
</dbReference>
<keyword evidence="4" id="KW-1185">Reference proteome</keyword>
<evidence type="ECO:0000313" key="3">
    <source>
        <dbReference type="EMBL" id="MDQ8209252.1"/>
    </source>
</evidence>
<reference evidence="3 4" key="1">
    <citation type="submission" date="2023-04" db="EMBL/GenBank/DDBJ databases">
        <title>A novel bacteria isolated from coastal sediment.</title>
        <authorList>
            <person name="Liu X.-J."/>
            <person name="Du Z.-J."/>
        </authorList>
    </citation>
    <scope>NUCLEOTIDE SEQUENCE [LARGE SCALE GENOMIC DNA]</scope>
    <source>
        <strain evidence="3 4">SDUM461003</strain>
    </source>
</reference>
<evidence type="ECO:0000313" key="4">
    <source>
        <dbReference type="Proteomes" id="UP001225316"/>
    </source>
</evidence>
<keyword evidence="2" id="KW-1133">Transmembrane helix</keyword>
<name>A0ABU1B018_9BACT</name>
<keyword evidence="2" id="KW-0812">Transmembrane</keyword>
<evidence type="ECO:0000256" key="1">
    <source>
        <dbReference type="SAM" id="Coils"/>
    </source>
</evidence>
<evidence type="ECO:0000256" key="2">
    <source>
        <dbReference type="SAM" id="Phobius"/>
    </source>
</evidence>
<keyword evidence="1" id="KW-0175">Coiled coil</keyword>
<dbReference type="RefSeq" id="WP_308952129.1">
    <property type="nucleotide sequence ID" value="NZ_JARXHW010000058.1"/>
</dbReference>
<gene>
    <name evidence="3" type="ORF">QEH52_17125</name>
</gene>
<dbReference type="EMBL" id="JARXHW010000058">
    <property type="protein sequence ID" value="MDQ8209252.1"/>
    <property type="molecule type" value="Genomic_DNA"/>
</dbReference>
<comment type="caution">
    <text evidence="3">The sequence shown here is derived from an EMBL/GenBank/DDBJ whole genome shotgun (WGS) entry which is preliminary data.</text>
</comment>
<organism evidence="3 4">
    <name type="scientific">Thalassobacterium maritimum</name>
    <dbReference type="NCBI Taxonomy" id="3041265"/>
    <lineage>
        <taxon>Bacteria</taxon>
        <taxon>Pseudomonadati</taxon>
        <taxon>Verrucomicrobiota</taxon>
        <taxon>Opitutia</taxon>
        <taxon>Puniceicoccales</taxon>
        <taxon>Coraliomargaritaceae</taxon>
        <taxon>Thalassobacterium</taxon>
    </lineage>
</organism>
<accession>A0ABU1B018</accession>